<evidence type="ECO:0000313" key="2">
    <source>
        <dbReference type="EMBL" id="KAB2617600.1"/>
    </source>
</evidence>
<comment type="caution">
    <text evidence="2">The sequence shown here is derived from an EMBL/GenBank/DDBJ whole genome shotgun (WGS) entry which is preliminary data.</text>
</comment>
<proteinExistence type="predicted"/>
<gene>
    <name evidence="2" type="ORF">D8674_013469</name>
</gene>
<dbReference type="AlphaFoldDB" id="A0A5N5GWT8"/>
<dbReference type="Proteomes" id="UP000327157">
    <property type="component" value="Chromosome 15"/>
</dbReference>
<reference evidence="2 3" key="1">
    <citation type="submission" date="2019-09" db="EMBL/GenBank/DDBJ databases">
        <authorList>
            <person name="Ou C."/>
        </authorList>
    </citation>
    <scope>NUCLEOTIDE SEQUENCE [LARGE SCALE GENOMIC DNA]</scope>
    <source>
        <strain evidence="2">S2</strain>
        <tissue evidence="2">Leaf</tissue>
    </source>
</reference>
<evidence type="ECO:0000313" key="3">
    <source>
        <dbReference type="Proteomes" id="UP000327157"/>
    </source>
</evidence>
<sequence length="114" mass="12822">MEGELLVDARGDNDSSPQCLIFPSQNDAQPNSSASATRVPLANMSILLLVYFHKALQAELLDLHLVTIAALESGSRDHQNRDFVILLLRRFEYLKLVYEYHCSAEDEVSSKFPN</sequence>
<keyword evidence="3" id="KW-1185">Reference proteome</keyword>
<protein>
    <submittedName>
        <fullName evidence="2">Uncharacterized protein</fullName>
    </submittedName>
</protein>
<dbReference type="EMBL" id="SMOL01000401">
    <property type="protein sequence ID" value="KAB2617600.1"/>
    <property type="molecule type" value="Genomic_DNA"/>
</dbReference>
<feature type="region of interest" description="Disordered" evidence="1">
    <location>
        <begin position="1"/>
        <end position="34"/>
    </location>
</feature>
<feature type="compositionally biased region" description="Polar residues" evidence="1">
    <location>
        <begin position="14"/>
        <end position="34"/>
    </location>
</feature>
<accession>A0A5N5GWT8</accession>
<evidence type="ECO:0000256" key="1">
    <source>
        <dbReference type="SAM" id="MobiDB-lite"/>
    </source>
</evidence>
<organism evidence="2 3">
    <name type="scientific">Pyrus ussuriensis x Pyrus communis</name>
    <dbReference type="NCBI Taxonomy" id="2448454"/>
    <lineage>
        <taxon>Eukaryota</taxon>
        <taxon>Viridiplantae</taxon>
        <taxon>Streptophyta</taxon>
        <taxon>Embryophyta</taxon>
        <taxon>Tracheophyta</taxon>
        <taxon>Spermatophyta</taxon>
        <taxon>Magnoliopsida</taxon>
        <taxon>eudicotyledons</taxon>
        <taxon>Gunneridae</taxon>
        <taxon>Pentapetalae</taxon>
        <taxon>rosids</taxon>
        <taxon>fabids</taxon>
        <taxon>Rosales</taxon>
        <taxon>Rosaceae</taxon>
        <taxon>Amygdaloideae</taxon>
        <taxon>Maleae</taxon>
        <taxon>Pyrus</taxon>
    </lineage>
</organism>
<reference evidence="3" key="2">
    <citation type="submission" date="2019-10" db="EMBL/GenBank/DDBJ databases">
        <title>A de novo genome assembly of a pear dwarfing rootstock.</title>
        <authorList>
            <person name="Wang F."/>
            <person name="Wang J."/>
            <person name="Li S."/>
            <person name="Zhang Y."/>
            <person name="Fang M."/>
            <person name="Ma L."/>
            <person name="Zhao Y."/>
            <person name="Jiang S."/>
        </authorList>
    </citation>
    <scope>NUCLEOTIDE SEQUENCE [LARGE SCALE GENOMIC DNA]</scope>
</reference>
<dbReference type="OrthoDB" id="1712125at2759"/>
<name>A0A5N5GWT8_9ROSA</name>
<reference evidence="2 3" key="3">
    <citation type="submission" date="2019-11" db="EMBL/GenBank/DDBJ databases">
        <title>A de novo genome assembly of a pear dwarfing rootstock.</title>
        <authorList>
            <person name="Wang F."/>
            <person name="Wang J."/>
            <person name="Li S."/>
            <person name="Zhang Y."/>
            <person name="Fang M."/>
            <person name="Ma L."/>
            <person name="Zhao Y."/>
            <person name="Jiang S."/>
        </authorList>
    </citation>
    <scope>NUCLEOTIDE SEQUENCE [LARGE SCALE GENOMIC DNA]</scope>
    <source>
        <strain evidence="2">S2</strain>
        <tissue evidence="2">Leaf</tissue>
    </source>
</reference>